<gene>
    <name evidence="10" type="primary">MRH4</name>
    <name evidence="10" type="ORF">VNI00_003335</name>
</gene>
<keyword evidence="5" id="KW-0067">ATP-binding</keyword>
<feature type="compositionally biased region" description="Polar residues" evidence="7">
    <location>
        <begin position="105"/>
        <end position="116"/>
    </location>
</feature>
<sequence>MLLARNVSSSATSKSTRLTRTLHVSHVVKGNRSKPFLVNRSSSSKKLPRLVPTEFVRDQVPHHGQEGAQEGKGNPSSFRRKSRLENERDWHRRKGTWGDELKGVSTAQTPDSTKPSFLSAVARNIPKANRTAYNNRSAEALAESMPAEARASMNSKKYDNDKEFAVPTSSSSSLPTVYQSFSSPPLLPGLRNCLRDMLGPGANPTRIQALSINHVLPPYPPPKSSSQETQQWREWLLASETGSGKSIAYLLPVLQSLKLSELASSSPPPQKRAINPRALVLAPTHELSRQLSGFAKGLLHEVKLRVLCASRANNSSDRESVPSRSSMRASEMATMSLDNSGDLQPRKGGHPVDVVIGTPMKLLEMVRGRGWDRAEDGPGITSPEDDEKKRLRRGRDKLPPGPGQGRWRAEGEMGLENVEWVVVDEADVLFDPDFQETTRMLLADIAAARGKSQSASPTASEPGPESYPFNLLLTSATIPTSLSNYLTTHHPKMQQLVSPGVHKLPKTLKTEYVNWTGGNKMADIEKRLRQVWADDSVMSTGQANLSQVLIFCNKSSKVMMLSEYLKEKGIPNLPLTSVSETRVKERGSNRHLTGFLRPISGKDVNVAGEQKEIVFDNDMASEDVSQSTNQSSDASASDNEPAPKVLITTSLLSRGLDFSPSIKHVFIVDEPRNILDFIHRAGRSARAGQKGTVVIFGKGEGRGSGRAKEVRRRVAALK</sequence>
<accession>A0AAW0DVQ6</accession>
<protein>
    <recommendedName>
        <fullName evidence="1">RNA helicase</fullName>
        <ecNumber evidence="1">3.6.4.13</ecNumber>
    </recommendedName>
</protein>
<dbReference type="AlphaFoldDB" id="A0AAW0DVQ6"/>
<dbReference type="InterPro" id="IPR014001">
    <property type="entry name" value="Helicase_ATP-bd"/>
</dbReference>
<dbReference type="GO" id="GO:0005524">
    <property type="term" value="F:ATP binding"/>
    <property type="evidence" value="ECO:0007669"/>
    <property type="project" value="UniProtKB-KW"/>
</dbReference>
<evidence type="ECO:0000256" key="5">
    <source>
        <dbReference type="ARBA" id="ARBA00022840"/>
    </source>
</evidence>
<dbReference type="EC" id="3.6.4.13" evidence="1"/>
<keyword evidence="4 10" id="KW-0347">Helicase</keyword>
<dbReference type="PROSITE" id="PS51192">
    <property type="entry name" value="HELICASE_ATP_BIND_1"/>
    <property type="match status" value="1"/>
</dbReference>
<feature type="compositionally biased region" description="Polar residues" evidence="7">
    <location>
        <begin position="623"/>
        <end position="638"/>
    </location>
</feature>
<evidence type="ECO:0000313" key="10">
    <source>
        <dbReference type="EMBL" id="KAK7054872.1"/>
    </source>
</evidence>
<comment type="caution">
    <text evidence="10">The sequence shown here is derived from an EMBL/GenBank/DDBJ whole genome shotgun (WGS) entry which is preliminary data.</text>
</comment>
<dbReference type="PROSITE" id="PS51194">
    <property type="entry name" value="HELICASE_CTER"/>
    <property type="match status" value="1"/>
</dbReference>
<dbReference type="InterPro" id="IPR001650">
    <property type="entry name" value="Helicase_C-like"/>
</dbReference>
<evidence type="ECO:0000256" key="1">
    <source>
        <dbReference type="ARBA" id="ARBA00012552"/>
    </source>
</evidence>
<feature type="region of interest" description="Disordered" evidence="7">
    <location>
        <begin position="313"/>
        <end position="354"/>
    </location>
</feature>
<name>A0AAW0DVQ6_9AGAR</name>
<dbReference type="PANTHER" id="PTHR47960">
    <property type="entry name" value="DEAD-BOX ATP-DEPENDENT RNA HELICASE 50"/>
    <property type="match status" value="1"/>
</dbReference>
<dbReference type="GO" id="GO:0003724">
    <property type="term" value="F:RNA helicase activity"/>
    <property type="evidence" value="ECO:0007669"/>
    <property type="project" value="UniProtKB-EC"/>
</dbReference>
<evidence type="ECO:0000256" key="3">
    <source>
        <dbReference type="ARBA" id="ARBA00022801"/>
    </source>
</evidence>
<evidence type="ECO:0000256" key="7">
    <source>
        <dbReference type="SAM" id="MobiDB-lite"/>
    </source>
</evidence>
<dbReference type="SMART" id="SM00487">
    <property type="entry name" value="DEXDc"/>
    <property type="match status" value="1"/>
</dbReference>
<dbReference type="Pfam" id="PF00271">
    <property type="entry name" value="Helicase_C"/>
    <property type="match status" value="1"/>
</dbReference>
<evidence type="ECO:0000313" key="11">
    <source>
        <dbReference type="Proteomes" id="UP001383192"/>
    </source>
</evidence>
<feature type="region of interest" description="Disordered" evidence="7">
    <location>
        <begin position="63"/>
        <end position="117"/>
    </location>
</feature>
<evidence type="ECO:0000259" key="8">
    <source>
        <dbReference type="PROSITE" id="PS51192"/>
    </source>
</evidence>
<proteinExistence type="predicted"/>
<dbReference type="GO" id="GO:0016787">
    <property type="term" value="F:hydrolase activity"/>
    <property type="evidence" value="ECO:0007669"/>
    <property type="project" value="UniProtKB-KW"/>
</dbReference>
<dbReference type="EMBL" id="JAYKXP010000008">
    <property type="protein sequence ID" value="KAK7054872.1"/>
    <property type="molecule type" value="Genomic_DNA"/>
</dbReference>
<dbReference type="Gene3D" id="3.40.50.300">
    <property type="entry name" value="P-loop containing nucleotide triphosphate hydrolases"/>
    <property type="match status" value="2"/>
</dbReference>
<evidence type="ECO:0000256" key="4">
    <source>
        <dbReference type="ARBA" id="ARBA00022806"/>
    </source>
</evidence>
<feature type="region of interest" description="Disordered" evidence="7">
    <location>
        <begin position="369"/>
        <end position="409"/>
    </location>
</feature>
<feature type="domain" description="Helicase C-terminal" evidence="9">
    <location>
        <begin position="523"/>
        <end position="718"/>
    </location>
</feature>
<evidence type="ECO:0000259" key="9">
    <source>
        <dbReference type="PROSITE" id="PS51194"/>
    </source>
</evidence>
<organism evidence="10 11">
    <name type="scientific">Paramarasmius palmivorus</name>
    <dbReference type="NCBI Taxonomy" id="297713"/>
    <lineage>
        <taxon>Eukaryota</taxon>
        <taxon>Fungi</taxon>
        <taxon>Dikarya</taxon>
        <taxon>Basidiomycota</taxon>
        <taxon>Agaricomycotina</taxon>
        <taxon>Agaricomycetes</taxon>
        <taxon>Agaricomycetidae</taxon>
        <taxon>Agaricales</taxon>
        <taxon>Marasmiineae</taxon>
        <taxon>Marasmiaceae</taxon>
        <taxon>Paramarasmius</taxon>
    </lineage>
</organism>
<dbReference type="InterPro" id="IPR027417">
    <property type="entry name" value="P-loop_NTPase"/>
</dbReference>
<evidence type="ECO:0000256" key="2">
    <source>
        <dbReference type="ARBA" id="ARBA00022741"/>
    </source>
</evidence>
<dbReference type="GO" id="GO:0003676">
    <property type="term" value="F:nucleic acid binding"/>
    <property type="evidence" value="ECO:0007669"/>
    <property type="project" value="InterPro"/>
</dbReference>
<dbReference type="SMART" id="SM00490">
    <property type="entry name" value="HELICc"/>
    <property type="match status" value="1"/>
</dbReference>
<keyword evidence="11" id="KW-1185">Reference proteome</keyword>
<evidence type="ECO:0000256" key="6">
    <source>
        <dbReference type="ARBA" id="ARBA00047984"/>
    </source>
</evidence>
<feature type="region of interest" description="Disordered" evidence="7">
    <location>
        <begin position="617"/>
        <end position="641"/>
    </location>
</feature>
<dbReference type="SUPFAM" id="SSF52540">
    <property type="entry name" value="P-loop containing nucleoside triphosphate hydrolases"/>
    <property type="match status" value="1"/>
</dbReference>
<dbReference type="Proteomes" id="UP001383192">
    <property type="component" value="Unassembled WGS sequence"/>
</dbReference>
<reference evidence="10 11" key="1">
    <citation type="submission" date="2024-01" db="EMBL/GenBank/DDBJ databases">
        <title>A draft genome for a cacao thread blight-causing isolate of Paramarasmius palmivorus.</title>
        <authorList>
            <person name="Baruah I.K."/>
            <person name="Bukari Y."/>
            <person name="Amoako-Attah I."/>
            <person name="Meinhardt L.W."/>
            <person name="Bailey B.A."/>
            <person name="Cohen S.P."/>
        </authorList>
    </citation>
    <scope>NUCLEOTIDE SEQUENCE [LARGE SCALE GENOMIC DNA]</scope>
    <source>
        <strain evidence="10 11">GH-12</strain>
    </source>
</reference>
<keyword evidence="2" id="KW-0547">Nucleotide-binding</keyword>
<feature type="domain" description="Helicase ATP-binding" evidence="8">
    <location>
        <begin position="226"/>
        <end position="496"/>
    </location>
</feature>
<comment type="catalytic activity">
    <reaction evidence="6">
        <text>ATP + H2O = ADP + phosphate + H(+)</text>
        <dbReference type="Rhea" id="RHEA:13065"/>
        <dbReference type="ChEBI" id="CHEBI:15377"/>
        <dbReference type="ChEBI" id="CHEBI:15378"/>
        <dbReference type="ChEBI" id="CHEBI:30616"/>
        <dbReference type="ChEBI" id="CHEBI:43474"/>
        <dbReference type="ChEBI" id="CHEBI:456216"/>
        <dbReference type="EC" id="3.6.4.13"/>
    </reaction>
</comment>
<keyword evidence="3 10" id="KW-0378">Hydrolase</keyword>
<dbReference type="InterPro" id="IPR011545">
    <property type="entry name" value="DEAD/DEAH_box_helicase_dom"/>
</dbReference>
<dbReference type="Pfam" id="PF00270">
    <property type="entry name" value="DEAD"/>
    <property type="match status" value="1"/>
</dbReference>
<feature type="compositionally biased region" description="Basic and acidic residues" evidence="7">
    <location>
        <begin position="83"/>
        <end position="102"/>
    </location>
</feature>